<gene>
    <name evidence="2" type="ORF">HNQ58_002028</name>
</gene>
<dbReference type="InterPro" id="IPR009875">
    <property type="entry name" value="PilZ_domain"/>
</dbReference>
<dbReference type="AlphaFoldDB" id="A0A7W7Y112"/>
<dbReference type="Pfam" id="PF07238">
    <property type="entry name" value="PilZ"/>
    <property type="match status" value="1"/>
</dbReference>
<dbReference type="GO" id="GO:0035438">
    <property type="term" value="F:cyclic-di-GMP binding"/>
    <property type="evidence" value="ECO:0007669"/>
    <property type="project" value="InterPro"/>
</dbReference>
<sequence>MTSELRRAKRRALGQPVTVLDTMTEAVAGRLANLSSTGMLLITHLPLMDDALFQFRFSLTEPDGHERTIELGAHQLWSDSGPVPGQFWAGFRFIDLDPEDAAFLQAWVEEPGARYA</sequence>
<comment type="caution">
    <text evidence="2">The sequence shown here is derived from an EMBL/GenBank/DDBJ whole genome shotgun (WGS) entry which is preliminary data.</text>
</comment>
<proteinExistence type="predicted"/>
<dbReference type="EMBL" id="JACHHX010000014">
    <property type="protein sequence ID" value="MBB5016118.1"/>
    <property type="molecule type" value="Genomic_DNA"/>
</dbReference>
<organism evidence="2 3">
    <name type="scientific">Rehaibacterium terrae</name>
    <dbReference type="NCBI Taxonomy" id="1341696"/>
    <lineage>
        <taxon>Bacteria</taxon>
        <taxon>Pseudomonadati</taxon>
        <taxon>Pseudomonadota</taxon>
        <taxon>Gammaproteobacteria</taxon>
        <taxon>Lysobacterales</taxon>
        <taxon>Lysobacteraceae</taxon>
        <taxon>Rehaibacterium</taxon>
    </lineage>
</organism>
<accession>A0A7W7Y112</accession>
<reference evidence="2 3" key="1">
    <citation type="submission" date="2020-08" db="EMBL/GenBank/DDBJ databases">
        <title>Genomic Encyclopedia of Type Strains, Phase IV (KMG-IV): sequencing the most valuable type-strain genomes for metagenomic binning, comparative biology and taxonomic classification.</title>
        <authorList>
            <person name="Goeker M."/>
        </authorList>
    </citation>
    <scope>NUCLEOTIDE SEQUENCE [LARGE SCALE GENOMIC DNA]</scope>
    <source>
        <strain evidence="2 3">DSM 25897</strain>
    </source>
</reference>
<dbReference type="RefSeq" id="WP_183948789.1">
    <property type="nucleotide sequence ID" value="NZ_JACHHX010000014.1"/>
</dbReference>
<feature type="domain" description="PilZ" evidence="1">
    <location>
        <begin position="5"/>
        <end position="109"/>
    </location>
</feature>
<dbReference type="SUPFAM" id="SSF141371">
    <property type="entry name" value="PilZ domain-like"/>
    <property type="match status" value="1"/>
</dbReference>
<protein>
    <recommendedName>
        <fullName evidence="1">PilZ domain-containing protein</fullName>
    </recommendedName>
</protein>
<dbReference type="Proteomes" id="UP000519004">
    <property type="component" value="Unassembled WGS sequence"/>
</dbReference>
<evidence type="ECO:0000313" key="2">
    <source>
        <dbReference type="EMBL" id="MBB5016118.1"/>
    </source>
</evidence>
<dbReference type="Gene3D" id="2.40.10.220">
    <property type="entry name" value="predicted glycosyltransferase like domains"/>
    <property type="match status" value="1"/>
</dbReference>
<evidence type="ECO:0000313" key="3">
    <source>
        <dbReference type="Proteomes" id="UP000519004"/>
    </source>
</evidence>
<keyword evidence="3" id="KW-1185">Reference proteome</keyword>
<name>A0A7W7Y112_9GAMM</name>
<evidence type="ECO:0000259" key="1">
    <source>
        <dbReference type="Pfam" id="PF07238"/>
    </source>
</evidence>